<protein>
    <submittedName>
        <fullName evidence="1">Uncharacterized protein</fullName>
    </submittedName>
</protein>
<evidence type="ECO:0000313" key="1">
    <source>
        <dbReference type="EMBL" id="MBE1556534.1"/>
    </source>
</evidence>
<dbReference type="EMBL" id="JADBEL010000029">
    <property type="protein sequence ID" value="MBE1556534.1"/>
    <property type="molecule type" value="Genomic_DNA"/>
</dbReference>
<name>A0A927MKQ7_9BACL</name>
<gene>
    <name evidence="1" type="ORF">H4683_003659</name>
</gene>
<reference evidence="1" key="1">
    <citation type="submission" date="2020-10" db="EMBL/GenBank/DDBJ databases">
        <title>Genomic Encyclopedia of Type Strains, Phase IV (KMG-IV): sequencing the most valuable type-strain genomes for metagenomic binning, comparative biology and taxonomic classification.</title>
        <authorList>
            <person name="Goeker M."/>
        </authorList>
    </citation>
    <scope>NUCLEOTIDE SEQUENCE</scope>
    <source>
        <strain evidence="1">DSM 13886</strain>
    </source>
</reference>
<dbReference type="RefSeq" id="WP_192600174.1">
    <property type="nucleotide sequence ID" value="NZ_JADBEL010000029.1"/>
</dbReference>
<evidence type="ECO:0000313" key="2">
    <source>
        <dbReference type="Proteomes" id="UP000658225"/>
    </source>
</evidence>
<sequence length="145" mass="16826">MNIENMLDQLKDVLPAENFKIQPAAAREELLQLEDEYKINTSSFIENKSLSTNMPENVHDKWINTLDTFINFNGSMEDLNHLSSSESSLNNKPFINQISKESSTKEYVKKKSKESGWLPCLFIYMNNFVNLHSLFRMKQESGIRT</sequence>
<dbReference type="AlphaFoldDB" id="A0A927MKQ7"/>
<organism evidence="1 2">
    <name type="scientific">Sporosarcina limicola</name>
    <dbReference type="NCBI Taxonomy" id="34101"/>
    <lineage>
        <taxon>Bacteria</taxon>
        <taxon>Bacillati</taxon>
        <taxon>Bacillota</taxon>
        <taxon>Bacilli</taxon>
        <taxon>Bacillales</taxon>
        <taxon>Caryophanaceae</taxon>
        <taxon>Sporosarcina</taxon>
    </lineage>
</organism>
<dbReference type="Proteomes" id="UP000658225">
    <property type="component" value="Unassembled WGS sequence"/>
</dbReference>
<keyword evidence="2" id="KW-1185">Reference proteome</keyword>
<comment type="caution">
    <text evidence="1">The sequence shown here is derived from an EMBL/GenBank/DDBJ whole genome shotgun (WGS) entry which is preliminary data.</text>
</comment>
<accession>A0A927MKQ7</accession>
<proteinExistence type="predicted"/>